<comment type="caution">
    <text evidence="1">The sequence shown here is derived from an EMBL/GenBank/DDBJ whole genome shotgun (WGS) entry which is preliminary data.</text>
</comment>
<sequence length="64" mass="7677">MPHVFLPEQNRFEQVHKFLVPQRPTKGVQKRQRVGESLKYLMTLEDEATKKTEVRSKRREALKQ</sequence>
<reference evidence="1" key="1">
    <citation type="submission" date="2021-02" db="EMBL/GenBank/DDBJ databases">
        <authorList>
            <person name="Dougan E. K."/>
            <person name="Rhodes N."/>
            <person name="Thang M."/>
            <person name="Chan C."/>
        </authorList>
    </citation>
    <scope>NUCLEOTIDE SEQUENCE</scope>
</reference>
<dbReference type="AlphaFoldDB" id="A0A813FMF4"/>
<dbReference type="Proteomes" id="UP000654075">
    <property type="component" value="Unassembled WGS sequence"/>
</dbReference>
<organism evidence="1 2">
    <name type="scientific">Polarella glacialis</name>
    <name type="common">Dinoflagellate</name>
    <dbReference type="NCBI Taxonomy" id="89957"/>
    <lineage>
        <taxon>Eukaryota</taxon>
        <taxon>Sar</taxon>
        <taxon>Alveolata</taxon>
        <taxon>Dinophyceae</taxon>
        <taxon>Suessiales</taxon>
        <taxon>Suessiaceae</taxon>
        <taxon>Polarella</taxon>
    </lineage>
</organism>
<evidence type="ECO:0000313" key="1">
    <source>
        <dbReference type="EMBL" id="CAE8615343.1"/>
    </source>
</evidence>
<dbReference type="OrthoDB" id="10453583at2759"/>
<proteinExistence type="predicted"/>
<gene>
    <name evidence="1" type="ORF">PGLA1383_LOCUS33059</name>
</gene>
<dbReference type="EMBL" id="CAJNNV010025610">
    <property type="protein sequence ID" value="CAE8615343.1"/>
    <property type="molecule type" value="Genomic_DNA"/>
</dbReference>
<protein>
    <submittedName>
        <fullName evidence="1">Uncharacterized protein</fullName>
    </submittedName>
</protein>
<evidence type="ECO:0000313" key="2">
    <source>
        <dbReference type="Proteomes" id="UP000654075"/>
    </source>
</evidence>
<accession>A0A813FMF4</accession>
<keyword evidence="2" id="KW-1185">Reference proteome</keyword>
<name>A0A813FMF4_POLGL</name>